<dbReference type="EMBL" id="FMZF01000004">
    <property type="protein sequence ID" value="SDC88758.1"/>
    <property type="molecule type" value="Genomic_DNA"/>
</dbReference>
<evidence type="ECO:0000313" key="3">
    <source>
        <dbReference type="Proteomes" id="UP000199416"/>
    </source>
</evidence>
<evidence type="ECO:0000313" key="2">
    <source>
        <dbReference type="EMBL" id="SDC88758.1"/>
    </source>
</evidence>
<reference evidence="3" key="1">
    <citation type="submission" date="2016-10" db="EMBL/GenBank/DDBJ databases">
        <authorList>
            <person name="Varghese N."/>
            <person name="Submissions S."/>
        </authorList>
    </citation>
    <scope>NUCLEOTIDE SEQUENCE [LARGE SCALE GENOMIC DNA]</scope>
    <source>
        <strain evidence="3">DSM 45421</strain>
    </source>
</reference>
<feature type="region of interest" description="Disordered" evidence="1">
    <location>
        <begin position="1"/>
        <end position="23"/>
    </location>
</feature>
<name>A0A1G6Q8W9_9ACTN</name>
<evidence type="ECO:0000256" key="1">
    <source>
        <dbReference type="SAM" id="MobiDB-lite"/>
    </source>
</evidence>
<gene>
    <name evidence="2" type="ORF">SAMN05660690_2777</name>
</gene>
<feature type="region of interest" description="Disordered" evidence="1">
    <location>
        <begin position="124"/>
        <end position="162"/>
    </location>
</feature>
<dbReference type="AlphaFoldDB" id="A0A1G6Q8W9"/>
<protein>
    <submittedName>
        <fullName evidence="2">Uncharacterized protein</fullName>
    </submittedName>
</protein>
<accession>A0A1G6Q8W9</accession>
<keyword evidence="3" id="KW-1185">Reference proteome</keyword>
<organism evidence="2 3">
    <name type="scientific">Geodermatophilus telluris</name>
    <dbReference type="NCBI Taxonomy" id="1190417"/>
    <lineage>
        <taxon>Bacteria</taxon>
        <taxon>Bacillati</taxon>
        <taxon>Actinomycetota</taxon>
        <taxon>Actinomycetes</taxon>
        <taxon>Geodermatophilales</taxon>
        <taxon>Geodermatophilaceae</taxon>
        <taxon>Geodermatophilus</taxon>
    </lineage>
</organism>
<sequence length="162" mass="16690">MRPTGAAPEIPSTPARALAPAEPPPFQGVPDIAFVGPSRDSTNGQWYWRVGLLGFPPDTVVEISGSDTYGNTRVAPLAMTTAEGSWNPFTAGFGVDFAYGGTCERAVPATVTARGAGFSVTETAPRPLECDGGTTLDGPWPRPVLPVPAPAPPTATAEPSRG</sequence>
<feature type="compositionally biased region" description="Pro residues" evidence="1">
    <location>
        <begin position="140"/>
        <end position="153"/>
    </location>
</feature>
<dbReference type="Proteomes" id="UP000199416">
    <property type="component" value="Unassembled WGS sequence"/>
</dbReference>
<proteinExistence type="predicted"/>